<evidence type="ECO:0000256" key="7">
    <source>
        <dbReference type="ARBA" id="ARBA00022840"/>
    </source>
</evidence>
<feature type="transmembrane region" description="Helical" evidence="10">
    <location>
        <begin position="21"/>
        <end position="43"/>
    </location>
</feature>
<accession>A0ABU5GXV9</accession>
<gene>
    <name evidence="12" type="ORF">SYV04_06500</name>
</gene>
<dbReference type="PROSITE" id="PS50109">
    <property type="entry name" value="HIS_KIN"/>
    <property type="match status" value="1"/>
</dbReference>
<feature type="transmembrane region" description="Helical" evidence="10">
    <location>
        <begin position="103"/>
        <end position="120"/>
    </location>
</feature>
<feature type="transmembrane region" description="Helical" evidence="10">
    <location>
        <begin position="151"/>
        <end position="172"/>
    </location>
</feature>
<evidence type="ECO:0000313" key="13">
    <source>
        <dbReference type="Proteomes" id="UP001291309"/>
    </source>
</evidence>
<dbReference type="SMART" id="SM00387">
    <property type="entry name" value="HATPase_c"/>
    <property type="match status" value="1"/>
</dbReference>
<keyword evidence="10" id="KW-0472">Membrane</keyword>
<dbReference type="Pfam" id="PF00512">
    <property type="entry name" value="HisKA"/>
    <property type="match status" value="1"/>
</dbReference>
<evidence type="ECO:0000256" key="3">
    <source>
        <dbReference type="ARBA" id="ARBA00022553"/>
    </source>
</evidence>
<evidence type="ECO:0000256" key="10">
    <source>
        <dbReference type="SAM" id="Phobius"/>
    </source>
</evidence>
<dbReference type="SMART" id="SM00388">
    <property type="entry name" value="HisKA"/>
    <property type="match status" value="1"/>
</dbReference>
<keyword evidence="10" id="KW-1133">Transmembrane helix</keyword>
<keyword evidence="9" id="KW-0175">Coiled coil</keyword>
<keyword evidence="5" id="KW-0547">Nucleotide-binding</keyword>
<feature type="transmembrane region" description="Helical" evidence="10">
    <location>
        <begin position="49"/>
        <end position="69"/>
    </location>
</feature>
<organism evidence="12 13">
    <name type="scientific">Hyalangium rubrum</name>
    <dbReference type="NCBI Taxonomy" id="3103134"/>
    <lineage>
        <taxon>Bacteria</taxon>
        <taxon>Pseudomonadati</taxon>
        <taxon>Myxococcota</taxon>
        <taxon>Myxococcia</taxon>
        <taxon>Myxococcales</taxon>
        <taxon>Cystobacterineae</taxon>
        <taxon>Archangiaceae</taxon>
        <taxon>Hyalangium</taxon>
    </lineage>
</organism>
<dbReference type="InterPro" id="IPR003594">
    <property type="entry name" value="HATPase_dom"/>
</dbReference>
<name>A0ABU5GXV9_9BACT</name>
<evidence type="ECO:0000256" key="4">
    <source>
        <dbReference type="ARBA" id="ARBA00022679"/>
    </source>
</evidence>
<dbReference type="Pfam" id="PF02518">
    <property type="entry name" value="HATPase_c"/>
    <property type="match status" value="1"/>
</dbReference>
<protein>
    <recommendedName>
        <fullName evidence="2">histidine kinase</fullName>
        <ecNumber evidence="2">2.7.13.3</ecNumber>
    </recommendedName>
</protein>
<keyword evidence="13" id="KW-1185">Reference proteome</keyword>
<feature type="coiled-coil region" evidence="9">
    <location>
        <begin position="172"/>
        <end position="206"/>
    </location>
</feature>
<proteinExistence type="predicted"/>
<dbReference type="Gene3D" id="3.30.565.10">
    <property type="entry name" value="Histidine kinase-like ATPase, C-terminal domain"/>
    <property type="match status" value="1"/>
</dbReference>
<comment type="caution">
    <text evidence="12">The sequence shown here is derived from an EMBL/GenBank/DDBJ whole genome shotgun (WGS) entry which is preliminary data.</text>
</comment>
<dbReference type="SUPFAM" id="SSF47384">
    <property type="entry name" value="Homodimeric domain of signal transducing histidine kinase"/>
    <property type="match status" value="1"/>
</dbReference>
<evidence type="ECO:0000256" key="5">
    <source>
        <dbReference type="ARBA" id="ARBA00022741"/>
    </source>
</evidence>
<keyword evidence="3" id="KW-0597">Phosphoprotein</keyword>
<dbReference type="EC" id="2.7.13.3" evidence="2"/>
<dbReference type="PRINTS" id="PR00344">
    <property type="entry name" value="BCTRLSENSOR"/>
</dbReference>
<evidence type="ECO:0000256" key="6">
    <source>
        <dbReference type="ARBA" id="ARBA00022777"/>
    </source>
</evidence>
<evidence type="ECO:0000259" key="11">
    <source>
        <dbReference type="PROSITE" id="PS50109"/>
    </source>
</evidence>
<evidence type="ECO:0000256" key="8">
    <source>
        <dbReference type="ARBA" id="ARBA00023012"/>
    </source>
</evidence>
<evidence type="ECO:0000256" key="9">
    <source>
        <dbReference type="SAM" id="Coils"/>
    </source>
</evidence>
<dbReference type="Proteomes" id="UP001291309">
    <property type="component" value="Unassembled WGS sequence"/>
</dbReference>
<dbReference type="CDD" id="cd00082">
    <property type="entry name" value="HisKA"/>
    <property type="match status" value="1"/>
</dbReference>
<keyword evidence="7 12" id="KW-0067">ATP-binding</keyword>
<feature type="transmembrane region" description="Helical" evidence="10">
    <location>
        <begin position="127"/>
        <end position="145"/>
    </location>
</feature>
<evidence type="ECO:0000256" key="2">
    <source>
        <dbReference type="ARBA" id="ARBA00012438"/>
    </source>
</evidence>
<sequence>MSSPILPPGMSANTKRQKQRLMGLLFLMILPFWAVDVLAVLPRVPWDTLAIRVTWAVLSVGVMLGLKALRVQRPGVSWAITALLLPNLSLSLIIWRLGGSQSAVFAWFCAMPLMGITLSLGSVRRSLVGSGMSLAAALTILVLEGRPATVVGMWGLLITCAGLLAVQSSGFYTKLQQARSKAEEDRQQTREALEATQTRAQEADRLAQVGRLAAGVAHEVNNPLAFIQANLRFLQEELPREGSSREECLEALKETQAGVVRIQQIVQDLTALARGGAETQPRELGSCPLSMVIEESMRVASVRLKRLAVEVEVPTGVPAVRADARQLGQVLLNLLLNAADALEESRVERPKVALRVQAREQRVWLVLEDNGPGFPAEHLSRLFTPFFTTKAKGKGTGLGLALSRQYVEGFGGSLRAENRPEGGARFTVELLSA</sequence>
<dbReference type="InterPro" id="IPR004358">
    <property type="entry name" value="Sig_transdc_His_kin-like_C"/>
</dbReference>
<dbReference type="InterPro" id="IPR003661">
    <property type="entry name" value="HisK_dim/P_dom"/>
</dbReference>
<feature type="domain" description="Histidine kinase" evidence="11">
    <location>
        <begin position="215"/>
        <end position="433"/>
    </location>
</feature>
<evidence type="ECO:0000313" key="12">
    <source>
        <dbReference type="EMBL" id="MDY7226024.1"/>
    </source>
</evidence>
<dbReference type="RefSeq" id="WP_321544746.1">
    <property type="nucleotide sequence ID" value="NZ_JAXIVS010000002.1"/>
</dbReference>
<dbReference type="InterPro" id="IPR036890">
    <property type="entry name" value="HATPase_C_sf"/>
</dbReference>
<dbReference type="GO" id="GO:0005524">
    <property type="term" value="F:ATP binding"/>
    <property type="evidence" value="ECO:0007669"/>
    <property type="project" value="UniProtKB-KW"/>
</dbReference>
<keyword evidence="8" id="KW-0902">Two-component regulatory system</keyword>
<dbReference type="EMBL" id="JAXIVS010000002">
    <property type="protein sequence ID" value="MDY7226024.1"/>
    <property type="molecule type" value="Genomic_DNA"/>
</dbReference>
<keyword evidence="6" id="KW-0418">Kinase</keyword>
<dbReference type="InterPro" id="IPR036097">
    <property type="entry name" value="HisK_dim/P_sf"/>
</dbReference>
<evidence type="ECO:0000256" key="1">
    <source>
        <dbReference type="ARBA" id="ARBA00000085"/>
    </source>
</evidence>
<dbReference type="SUPFAM" id="SSF55874">
    <property type="entry name" value="ATPase domain of HSP90 chaperone/DNA topoisomerase II/histidine kinase"/>
    <property type="match status" value="1"/>
</dbReference>
<comment type="catalytic activity">
    <reaction evidence="1">
        <text>ATP + protein L-histidine = ADP + protein N-phospho-L-histidine.</text>
        <dbReference type="EC" id="2.7.13.3"/>
    </reaction>
</comment>
<reference evidence="12 13" key="1">
    <citation type="submission" date="2023-12" db="EMBL/GenBank/DDBJ databases">
        <title>the genome sequence of Hyalangium sp. s54d21.</title>
        <authorList>
            <person name="Zhang X."/>
        </authorList>
    </citation>
    <scope>NUCLEOTIDE SEQUENCE [LARGE SCALE GENOMIC DNA]</scope>
    <source>
        <strain evidence="13">s54d21</strain>
    </source>
</reference>
<dbReference type="PANTHER" id="PTHR43065">
    <property type="entry name" value="SENSOR HISTIDINE KINASE"/>
    <property type="match status" value="1"/>
</dbReference>
<dbReference type="PANTHER" id="PTHR43065:SF10">
    <property type="entry name" value="PEROXIDE STRESS-ACTIVATED HISTIDINE KINASE MAK3"/>
    <property type="match status" value="1"/>
</dbReference>
<dbReference type="Gene3D" id="1.10.287.130">
    <property type="match status" value="1"/>
</dbReference>
<keyword evidence="4" id="KW-0808">Transferase</keyword>
<feature type="transmembrane region" description="Helical" evidence="10">
    <location>
        <begin position="76"/>
        <end position="97"/>
    </location>
</feature>
<dbReference type="InterPro" id="IPR005467">
    <property type="entry name" value="His_kinase_dom"/>
</dbReference>
<keyword evidence="10" id="KW-0812">Transmembrane</keyword>